<dbReference type="InterPro" id="IPR024096">
    <property type="entry name" value="NO_sig/Golgi_transp_ligand-bd"/>
</dbReference>
<dbReference type="GO" id="GO:0005802">
    <property type="term" value="C:trans-Golgi network"/>
    <property type="evidence" value="ECO:0007669"/>
    <property type="project" value="TreeGrafter"/>
</dbReference>
<dbReference type="Proteomes" id="UP000053815">
    <property type="component" value="Unassembled WGS sequence"/>
</dbReference>
<dbReference type="InterPro" id="IPR007194">
    <property type="entry name" value="TRAPP_component"/>
</dbReference>
<dbReference type="CDD" id="cd14944">
    <property type="entry name" value="TRAPPC6A_Trs33"/>
    <property type="match status" value="1"/>
</dbReference>
<feature type="region of interest" description="Disordered" evidence="2">
    <location>
        <begin position="1"/>
        <end position="23"/>
    </location>
</feature>
<evidence type="ECO:0000313" key="4">
    <source>
        <dbReference type="Proteomes" id="UP000053815"/>
    </source>
</evidence>
<feature type="compositionally biased region" description="Low complexity" evidence="2">
    <location>
        <begin position="1"/>
        <end position="18"/>
    </location>
</feature>
<gene>
    <name evidence="3" type="ORF">MAM1_0117c05750</name>
</gene>
<accession>A0A0C9LV72</accession>
<dbReference type="AlphaFoldDB" id="A0A0C9LV72"/>
<comment type="similarity">
    <text evidence="1">Belongs to the TRAPP small subunits family. BET3 subfamily.</text>
</comment>
<dbReference type="SUPFAM" id="SSF111126">
    <property type="entry name" value="Ligand-binding domain in the NO signalling and Golgi transport"/>
    <property type="match status" value="1"/>
</dbReference>
<dbReference type="STRING" id="91626.A0A0C9LV72"/>
<dbReference type="FunFam" id="3.30.1380.20:FF:000008">
    <property type="entry name" value="trafficking protein particle complex subunit 6B"/>
    <property type="match status" value="1"/>
</dbReference>
<proteinExistence type="inferred from homology"/>
<keyword evidence="4" id="KW-1185">Reference proteome</keyword>
<sequence>MTSYSNNNDTAHTNNGNHSNSADDGLNASNRLVSESCMDLFLIEMVDTVCRTTTAETDGDSDAIFYKLETLGYAVGQRLVERFTKDRPRFVDTLDVVKFICKDLWTIMFKKQIDNLKTNHRGVYVLQDNGFRWFMRMSTDVGGADSAKKAMPYVWFPCGIIRGALASLGVPTVVVAETSNLPQCTFQIKIVKQQ</sequence>
<dbReference type="OrthoDB" id="941624at2759"/>
<dbReference type="PANTHER" id="PTHR12817">
    <property type="entry name" value="TRAFFICKING PROTEIN PARTICLE COMPLEX SUBUNIT 6B"/>
    <property type="match status" value="1"/>
</dbReference>
<evidence type="ECO:0000256" key="2">
    <source>
        <dbReference type="SAM" id="MobiDB-lite"/>
    </source>
</evidence>
<dbReference type="PANTHER" id="PTHR12817:SF0">
    <property type="entry name" value="GEO08327P1"/>
    <property type="match status" value="1"/>
</dbReference>
<evidence type="ECO:0000313" key="3">
    <source>
        <dbReference type="EMBL" id="GAN06270.1"/>
    </source>
</evidence>
<dbReference type="GO" id="GO:0030008">
    <property type="term" value="C:TRAPP complex"/>
    <property type="evidence" value="ECO:0007669"/>
    <property type="project" value="TreeGrafter"/>
</dbReference>
<dbReference type="EMBL" id="DF836406">
    <property type="protein sequence ID" value="GAN06270.1"/>
    <property type="molecule type" value="Genomic_DNA"/>
</dbReference>
<dbReference type="Gene3D" id="3.30.1380.20">
    <property type="entry name" value="Trafficking protein particle complex subunit 3"/>
    <property type="match status" value="1"/>
</dbReference>
<dbReference type="GO" id="GO:0005801">
    <property type="term" value="C:cis-Golgi network"/>
    <property type="evidence" value="ECO:0007669"/>
    <property type="project" value="TreeGrafter"/>
</dbReference>
<organism evidence="3">
    <name type="scientific">Mucor ambiguus</name>
    <dbReference type="NCBI Taxonomy" id="91626"/>
    <lineage>
        <taxon>Eukaryota</taxon>
        <taxon>Fungi</taxon>
        <taxon>Fungi incertae sedis</taxon>
        <taxon>Mucoromycota</taxon>
        <taxon>Mucoromycotina</taxon>
        <taxon>Mucoromycetes</taxon>
        <taxon>Mucorales</taxon>
        <taxon>Mucorineae</taxon>
        <taxon>Mucoraceae</taxon>
        <taxon>Mucor</taxon>
    </lineage>
</organism>
<evidence type="ECO:0000256" key="1">
    <source>
        <dbReference type="ARBA" id="ARBA00006218"/>
    </source>
</evidence>
<name>A0A0C9LV72_9FUNG</name>
<dbReference type="Pfam" id="PF04051">
    <property type="entry name" value="TRAPP"/>
    <property type="match status" value="1"/>
</dbReference>
<dbReference type="GO" id="GO:0006888">
    <property type="term" value="P:endoplasmic reticulum to Golgi vesicle-mediated transport"/>
    <property type="evidence" value="ECO:0007669"/>
    <property type="project" value="TreeGrafter"/>
</dbReference>
<reference evidence="3" key="1">
    <citation type="submission" date="2014-09" db="EMBL/GenBank/DDBJ databases">
        <title>Draft genome sequence of an oleaginous Mucoromycotina fungus Mucor ambiguus NBRC6742.</title>
        <authorList>
            <person name="Takeda I."/>
            <person name="Yamane N."/>
            <person name="Morita T."/>
            <person name="Tamano K."/>
            <person name="Machida M."/>
            <person name="Baker S."/>
            <person name="Koike H."/>
        </authorList>
    </citation>
    <scope>NUCLEOTIDE SEQUENCE</scope>
    <source>
        <strain evidence="3">NBRC 6742</strain>
    </source>
</reference>
<dbReference type="InterPro" id="IPR037992">
    <property type="entry name" value="TRAPPC6/Trs33"/>
</dbReference>
<protein>
    <submittedName>
        <fullName evidence="3">BET3 family protein</fullName>
    </submittedName>
</protein>